<dbReference type="RefSeq" id="WP_206310689.1">
    <property type="nucleotide sequence ID" value="NZ_CP165727.1"/>
</dbReference>
<keyword evidence="2" id="KW-0347">Helicase</keyword>
<protein>
    <submittedName>
        <fullName evidence="6">RecB family exonuclease</fullName>
    </submittedName>
</protein>
<feature type="compositionally biased region" description="Low complexity" evidence="4">
    <location>
        <begin position="9"/>
        <end position="30"/>
    </location>
</feature>
<proteinExistence type="predicted"/>
<reference evidence="6" key="1">
    <citation type="submission" date="2024-08" db="EMBL/GenBank/DDBJ databases">
        <authorList>
            <person name="Yu S.T."/>
        </authorList>
    </citation>
    <scope>NUCLEOTIDE SEQUENCE</scope>
    <source>
        <strain evidence="6">R33</strain>
    </source>
</reference>
<keyword evidence="3" id="KW-0234">DNA repair</keyword>
<dbReference type="GO" id="GO:0006281">
    <property type="term" value="P:DNA repair"/>
    <property type="evidence" value="ECO:0007669"/>
    <property type="project" value="UniProtKB-KW"/>
</dbReference>
<keyword evidence="2" id="KW-0547">Nucleotide-binding</keyword>
<dbReference type="SUPFAM" id="SSF52980">
    <property type="entry name" value="Restriction endonuclease-like"/>
    <property type="match status" value="1"/>
</dbReference>
<dbReference type="EMBL" id="CP165727">
    <property type="protein sequence ID" value="XDV69069.1"/>
    <property type="molecule type" value="Genomic_DNA"/>
</dbReference>
<dbReference type="InterPro" id="IPR011604">
    <property type="entry name" value="PDDEXK-like_dom_sf"/>
</dbReference>
<dbReference type="InterPro" id="IPR038726">
    <property type="entry name" value="PDDEXK_AddAB-type"/>
</dbReference>
<evidence type="ECO:0000256" key="4">
    <source>
        <dbReference type="SAM" id="MobiDB-lite"/>
    </source>
</evidence>
<evidence type="ECO:0000259" key="5">
    <source>
        <dbReference type="Pfam" id="PF12705"/>
    </source>
</evidence>
<feature type="region of interest" description="Disordered" evidence="4">
    <location>
        <begin position="1"/>
        <end position="30"/>
    </location>
</feature>
<sequence length="302" mass="33291">MTTSPGPVPGAADADAAPSAVAPSSLSPSRASDFMQCPLLYRFRVIDKLPEKPSAAATRGTLVHAVLERLFDHPAVERTAPRAKALVPGQWDRLLESKPELVELFPEGDGGAGLARWLTEAEALVERWFTLEDPTRLEPVEREFFVETELESGLRLRGIIDRVDVAPSGEVRIVDYKTGKAPRPEYAEGALFQMKFYALVVWRLKQVVPRRLQLVYLGSGDVLTYDPVIADLERVERKLLALWEAIKEATETGDWRPRPTKLCGWCDHQVVCPEFGGTPPAYPLMIIPRPGSGAGAGLPEES</sequence>
<evidence type="ECO:0000313" key="6">
    <source>
        <dbReference type="EMBL" id="XDV69069.1"/>
    </source>
</evidence>
<keyword evidence="6" id="KW-0540">Nuclease</keyword>
<keyword evidence="1" id="KW-0227">DNA damage</keyword>
<evidence type="ECO:0000256" key="2">
    <source>
        <dbReference type="ARBA" id="ARBA00022806"/>
    </source>
</evidence>
<accession>A0AB39YHZ6</accession>
<dbReference type="GO" id="GO:0004527">
    <property type="term" value="F:exonuclease activity"/>
    <property type="evidence" value="ECO:0007669"/>
    <property type="project" value="UniProtKB-KW"/>
</dbReference>
<evidence type="ECO:0000256" key="1">
    <source>
        <dbReference type="ARBA" id="ARBA00022763"/>
    </source>
</evidence>
<dbReference type="GO" id="GO:0004386">
    <property type="term" value="F:helicase activity"/>
    <property type="evidence" value="ECO:0007669"/>
    <property type="project" value="UniProtKB-KW"/>
</dbReference>
<keyword evidence="6" id="KW-0378">Hydrolase</keyword>
<dbReference type="Gene3D" id="3.90.320.10">
    <property type="match status" value="1"/>
</dbReference>
<keyword evidence="2" id="KW-0067">ATP-binding</keyword>
<keyword evidence="6" id="KW-0269">Exonuclease</keyword>
<gene>
    <name evidence="6" type="ORF">AB5J51_30720</name>
</gene>
<name>A0AB39YHZ6_9ACTN</name>
<dbReference type="InterPro" id="IPR011335">
    <property type="entry name" value="Restrct_endonuc-II-like"/>
</dbReference>
<dbReference type="AlphaFoldDB" id="A0AB39YHZ6"/>
<organism evidence="6">
    <name type="scientific">Streptomyces sp. R33</name>
    <dbReference type="NCBI Taxonomy" id="3238629"/>
    <lineage>
        <taxon>Bacteria</taxon>
        <taxon>Bacillati</taxon>
        <taxon>Actinomycetota</taxon>
        <taxon>Actinomycetes</taxon>
        <taxon>Kitasatosporales</taxon>
        <taxon>Streptomycetaceae</taxon>
        <taxon>Streptomyces</taxon>
    </lineage>
</organism>
<dbReference type="Pfam" id="PF12705">
    <property type="entry name" value="PDDEXK_1"/>
    <property type="match status" value="1"/>
</dbReference>
<feature type="domain" description="PD-(D/E)XK endonuclease-like" evidence="5">
    <location>
        <begin position="25"/>
        <end position="273"/>
    </location>
</feature>
<evidence type="ECO:0000256" key="3">
    <source>
        <dbReference type="ARBA" id="ARBA00023204"/>
    </source>
</evidence>